<proteinExistence type="predicted"/>
<organism evidence="1 2">
    <name type="scientific">Caudoviricetes sp. vir080</name>
    <dbReference type="NCBI Taxonomy" id="3068353"/>
    <lineage>
        <taxon>Viruses</taxon>
        <taxon>Duplodnaviria</taxon>
        <taxon>Heunggongvirae</taxon>
        <taxon>Uroviricota</taxon>
        <taxon>Caudoviricetes</taxon>
    </lineage>
</organism>
<sequence length="251" mass="29514">MSDLEFKKHYLQEIIFKVDFRNIGELLGMESNPDKFVNIIKKEFPKVKGIAQQNKVEISAENPEIENIEQNNIWAYTTADDSKFIELSMNHIAISYDGTKYKSHYELIEDIKLIINALKCYDVHTVNKIGLRYINEVSPEVEIINWDDWINPKLHNFNSINNELKLMRVLTQSEYQIRGYNLDFTYGQFNLNYPNIEIKNDFVLDYDCYTSSLTDSGDLIKIFEEMHDIIKLLFNESIGKELFKDLKGELE</sequence>
<protein>
    <recommendedName>
        <fullName evidence="3">TIGR04255 family protein</fullName>
    </recommendedName>
</protein>
<dbReference type="InterPro" id="IPR026349">
    <property type="entry name" value="CHP04255"/>
</dbReference>
<evidence type="ECO:0000313" key="1">
    <source>
        <dbReference type="EMBL" id="DBA35442.1"/>
    </source>
</evidence>
<dbReference type="NCBIfam" id="TIGR04255">
    <property type="entry name" value="sporadTIGR04255"/>
    <property type="match status" value="1"/>
</dbReference>
<reference evidence="1 2" key="1">
    <citation type="journal article" date="2023" name="Nat. Microbiol.">
        <title>A compendium of viruses from methanogenic archaea reveals their diversity and adaptations to the gut environment.</title>
        <authorList>
            <person name="Medvedeva S."/>
            <person name="Borrel G."/>
            <person name="Krupovic M."/>
            <person name="Gribaldo S."/>
        </authorList>
    </citation>
    <scope>NUCLEOTIDE SEQUENCE [LARGE SCALE GENOMIC DNA]</scope>
</reference>
<dbReference type="Proteomes" id="UP001302529">
    <property type="component" value="Segment"/>
</dbReference>
<name>A0AA86XT84_9CAUD</name>
<keyword evidence="2" id="KW-1185">Reference proteome</keyword>
<evidence type="ECO:0008006" key="3">
    <source>
        <dbReference type="Google" id="ProtNLM"/>
    </source>
</evidence>
<accession>A0AA86XT84</accession>
<evidence type="ECO:0000313" key="2">
    <source>
        <dbReference type="Proteomes" id="UP001302529"/>
    </source>
</evidence>
<dbReference type="GeneID" id="300198781"/>
<gene>
    <name evidence="1" type="ORF">vir080_00069</name>
</gene>
<dbReference type="EMBL" id="BK063677">
    <property type="protein sequence ID" value="DBA35442.1"/>
    <property type="molecule type" value="Genomic_DNA"/>
</dbReference>
<dbReference type="RefSeq" id="YP_013605405.1">
    <property type="nucleotide sequence ID" value="NC_133305.1"/>
</dbReference>